<dbReference type="OrthoDB" id="9765386at2"/>
<sequence>MTLDEAIKELLGEPISNTSQHMYDDFVEANAKFRSDSGLQETIERVEMSKCCDWCHALAGTYSYPEGAPEDIFRRHNRCKCIVTHHSAKGVQDVHTKGFLSQKSIDELERMKKVGLEDKIINNIPQNIENKNNNGIIDTDSRTLLIKQSQKDIIEPDIQKQKTSSIKKSIINYKKRIKEHEVYIKNPYSKNQDWDTLNEEYKTGLLKHWKHEISTFEDNIKRREKELRKRGDL</sequence>
<keyword evidence="2" id="KW-1185">Reference proteome</keyword>
<organism evidence="1 2">
    <name type="scientific">Aminicella lysinilytica</name>
    <dbReference type="NCBI Taxonomy" id="433323"/>
    <lineage>
        <taxon>Bacteria</taxon>
        <taxon>Bacillati</taxon>
        <taxon>Bacillota</taxon>
        <taxon>Clostridia</taxon>
        <taxon>Peptostreptococcales</taxon>
        <taxon>Anaerovoracaceae</taxon>
        <taxon>Aminicella</taxon>
    </lineage>
</organism>
<name>A0A4R6QB20_9FIRM</name>
<accession>A0A4R6QB20</accession>
<dbReference type="RefSeq" id="WP_133527536.1">
    <property type="nucleotide sequence ID" value="NZ_SNXO01000002.1"/>
</dbReference>
<gene>
    <name evidence="1" type="ORF">EV211_10280</name>
</gene>
<reference evidence="1 2" key="1">
    <citation type="submission" date="2019-03" db="EMBL/GenBank/DDBJ databases">
        <title>Genomic Encyclopedia of Type Strains, Phase IV (KMG-IV): sequencing the most valuable type-strain genomes for metagenomic binning, comparative biology and taxonomic classification.</title>
        <authorList>
            <person name="Goeker M."/>
        </authorList>
    </citation>
    <scope>NUCLEOTIDE SEQUENCE [LARGE SCALE GENOMIC DNA]</scope>
    <source>
        <strain evidence="1 2">DSM 28287</strain>
    </source>
</reference>
<dbReference type="Proteomes" id="UP000295500">
    <property type="component" value="Unassembled WGS sequence"/>
</dbReference>
<comment type="caution">
    <text evidence="1">The sequence shown here is derived from an EMBL/GenBank/DDBJ whole genome shotgun (WGS) entry which is preliminary data.</text>
</comment>
<protein>
    <submittedName>
        <fullName evidence="1">Uncharacterized protein</fullName>
    </submittedName>
</protein>
<dbReference type="AlphaFoldDB" id="A0A4R6QB20"/>
<proteinExistence type="predicted"/>
<evidence type="ECO:0000313" key="1">
    <source>
        <dbReference type="EMBL" id="TDP59838.1"/>
    </source>
</evidence>
<evidence type="ECO:0000313" key="2">
    <source>
        <dbReference type="Proteomes" id="UP000295500"/>
    </source>
</evidence>
<dbReference type="EMBL" id="SNXO01000002">
    <property type="protein sequence ID" value="TDP59838.1"/>
    <property type="molecule type" value="Genomic_DNA"/>
</dbReference>